<dbReference type="InterPro" id="IPR036465">
    <property type="entry name" value="vWFA_dom_sf"/>
</dbReference>
<dbReference type="InterPro" id="IPR001343">
    <property type="entry name" value="Hemolysn_Ca-bd"/>
</dbReference>
<dbReference type="SUPFAM" id="SSF53300">
    <property type="entry name" value="vWA-like"/>
    <property type="match status" value="1"/>
</dbReference>
<dbReference type="InterPro" id="IPR011049">
    <property type="entry name" value="Serralysin-like_metalloprot_C"/>
</dbReference>
<keyword evidence="1" id="KW-0106">Calcium</keyword>
<dbReference type="EMBL" id="PYMK01000008">
    <property type="protein sequence ID" value="PSU29249.1"/>
    <property type="molecule type" value="Genomic_DNA"/>
</dbReference>
<dbReference type="OrthoDB" id="5827838at2"/>
<dbReference type="NCBIfam" id="NF033510">
    <property type="entry name" value="Ca_tandemer"/>
    <property type="match status" value="9"/>
</dbReference>
<dbReference type="PRINTS" id="PR00313">
    <property type="entry name" value="CABNDNGRPT"/>
</dbReference>
<reference evidence="2 3" key="1">
    <citation type="submission" date="2018-03" db="EMBL/GenBank/DDBJ databases">
        <title>Whole genome sequencing of Histamine producing bacteria.</title>
        <authorList>
            <person name="Butler K."/>
        </authorList>
    </citation>
    <scope>NUCLEOTIDE SEQUENCE [LARGE SCALE GENOMIC DNA]</scope>
    <source>
        <strain evidence="2 3">BS2</strain>
    </source>
</reference>
<proteinExistence type="predicted"/>
<sequence>MKIIKAEHTLAINNVIGGVFLQNVQGGLELLETGMEVQASQILYLALGASVGFSDKTRDDYILRNFDTRDIADVQQKDLAFDAVESADDLTKIQEATVAGAVSISSSISEPIIIEYDNDQILSEAGFDTDFQRQLVIQDEDFVGEDDQSVITQTQLIVGITIDSISQDDVVTALESKSPQLIVGSVSGDAKVGDIISVFIDGIQVGETQVVAQNGQLIWTLEVDGTTLLQASKDTISATVTTQDDAGNSASASSTHDYLIDIQASITINPITGDNIITQSEGNEAILPITGFVGKDVQPGDRVTVTIDGNEYTTTVNEDLSWTVNVTGEDILKADQVTASVTTNYGAPTEATASDTEDYNVVIEASITIDSIADDGIINQDESEGKVPITGSVGNDVKPGDVVTITIGDETYTTTVNADKTWTVEVDGSALVENGSDNVNASVTTSDIAGHSATATTDKPYEIDTSIEAVITINDVTTDNIINEVEATETIPLNGNVGGDVKVGDIVTVTVDGNEYTTAVIEKDGQLVWEVDVPGSVLANASVDTITATVTATDSAGNEKEATSSHDYEVKTLAASITIDDVTADNTINATESTEVIPVSGKVGGGVKVGDVVTVTIDGNQYTTPVIEKDGQLIWTVDVDGKTLLQASKDTISATVTTQDDAGNSASASSTHDYLIDIQASITINPITGDNIITQSEGNEAILPITGFVGKDVQPGDRVTVTIDGNEYTTTVNEDLSWTVNVTGEDILKADQVTASVTTNYGAPTEATASDTEDYNVVIEASITIDSIADDGIINQDESEGKVPITGSVGNDVKPGDVVTITIGDETYTTTVNADKTWTVEVDGSALIENGSDNVNASVTTSDIAGHSATATTDKPYEIDTSIEAVITINDVTADNIINEVEATETIPLNGNVGGDVKVGDIVTVTVDGNEYTTAVIEKDGQLVWEVDVPGSVLANASVDTITATVTATDSAGNEKEATSSHDYEVKTLAASITIDDVTADNTINETEATEVIPVSGKVGGGVKVGDVVTVTIDGNQYTTPVIEKDGQLIWTVDVDGSVLTSASVDTITATVTATDTAGNVKQAISTHDYDVKTLDVSVTVESINDGDPITGTQYDNNESVNVSGLVGGDAKEGDTVTLHFGDSNVQTSVVKLPSGELGYIAQVPGGLFVPNSDDGFTGEIQATISISDAFGNTADSNADKNYDTEGEVITGDPENNTLTGTGYNDLIIGDSYVKAEKVAVNLVLDLSGSMSIKEVQPDDIQLVNGNTSGTVILTQSLTGQDFRFDFSTIEELSNILSTSFGSPLGFSQYSSEINFEFPSGATQKIDDIYTDIGLTSRIDLAKSSIEQVIENYGDVLNNTQLSELDFTFITFATAVDSQTKFSWDFTENTLVTATGVTISDYLTSVVPLTGGDSLTNYDPAIVDAINSFDDADKSNIVYFITDGMDTVEESNGEFFDKNVVINQTQANLTQYSPIIVPISIGSIAANNPDAQHTLNEMASLGFDYEADNTGNSQVIIASNTAQLDNAVNNSFGTIIGGNDIIHGGKGDDFIVADTLNNTWLLDRYGSGDTNMSDVINSGTTLSEVLYSVVASEQGVDVDSLTMKDIYQFVQNNQSDLVVEGSNNNGKDTLFGDEGDDILFGSGSEDELTGGPGDDLLFGQSGNDILIADAGNDILNGGAGEDIFQLNVLSTTEPTTTTINDFETDETIDISSILETGSTIDDLLDKVTSAEVVGNDISLTFENDHKVELKDVKDLYVGLGTSTEDIVTTLFNNDVFNVIK</sequence>
<dbReference type="Proteomes" id="UP000240254">
    <property type="component" value="Unassembled WGS sequence"/>
</dbReference>
<organism evidence="2 3">
    <name type="scientific">Photobacterium aquimaris</name>
    <dbReference type="NCBI Taxonomy" id="512643"/>
    <lineage>
        <taxon>Bacteria</taxon>
        <taxon>Pseudomonadati</taxon>
        <taxon>Pseudomonadota</taxon>
        <taxon>Gammaproteobacteria</taxon>
        <taxon>Vibrionales</taxon>
        <taxon>Vibrionaceae</taxon>
        <taxon>Photobacterium</taxon>
    </lineage>
</organism>
<dbReference type="SUPFAM" id="SSF51120">
    <property type="entry name" value="beta-Roll"/>
    <property type="match status" value="1"/>
</dbReference>
<dbReference type="InterPro" id="IPR013783">
    <property type="entry name" value="Ig-like_fold"/>
</dbReference>
<evidence type="ECO:0000313" key="2">
    <source>
        <dbReference type="EMBL" id="PSU29249.1"/>
    </source>
</evidence>
<dbReference type="Gene3D" id="2.150.10.10">
    <property type="entry name" value="Serralysin-like metalloprotease, C-terminal"/>
    <property type="match status" value="1"/>
</dbReference>
<dbReference type="RefSeq" id="WP_107204532.1">
    <property type="nucleotide sequence ID" value="NZ_PYMK01000008.1"/>
</dbReference>
<dbReference type="GO" id="GO:0005509">
    <property type="term" value="F:calcium ion binding"/>
    <property type="evidence" value="ECO:0007669"/>
    <property type="project" value="InterPro"/>
</dbReference>
<protein>
    <recommendedName>
        <fullName evidence="4">VWFA domain-containing protein</fullName>
    </recommendedName>
</protein>
<name>A0A2T3ILN5_9GAMM</name>
<dbReference type="Pfam" id="PF00353">
    <property type="entry name" value="HemolysinCabind"/>
    <property type="match status" value="3"/>
</dbReference>
<accession>A0A2T3ILN5</accession>
<evidence type="ECO:0000256" key="1">
    <source>
        <dbReference type="ARBA" id="ARBA00022837"/>
    </source>
</evidence>
<evidence type="ECO:0008006" key="4">
    <source>
        <dbReference type="Google" id="ProtNLM"/>
    </source>
</evidence>
<dbReference type="Gene3D" id="2.60.40.10">
    <property type="entry name" value="Immunoglobulins"/>
    <property type="match status" value="10"/>
</dbReference>
<dbReference type="InterPro" id="IPR049826">
    <property type="entry name" value="Ig-like_ice"/>
</dbReference>
<dbReference type="NCBIfam" id="NF012196">
    <property type="entry name" value="Ig_like_ice"/>
    <property type="match status" value="10"/>
</dbReference>
<comment type="caution">
    <text evidence="2">The sequence shown here is derived from an EMBL/GenBank/DDBJ whole genome shotgun (WGS) entry which is preliminary data.</text>
</comment>
<evidence type="ECO:0000313" key="3">
    <source>
        <dbReference type="Proteomes" id="UP000240254"/>
    </source>
</evidence>
<gene>
    <name evidence="2" type="ORF">CTM88_09590</name>
</gene>